<dbReference type="InterPro" id="IPR016032">
    <property type="entry name" value="Sig_transdc_resp-reg_C-effctor"/>
</dbReference>
<evidence type="ECO:0000259" key="3">
    <source>
        <dbReference type="PROSITE" id="PS50043"/>
    </source>
</evidence>
<dbReference type="InterPro" id="IPR039420">
    <property type="entry name" value="WalR-like"/>
</dbReference>
<dbReference type="RefSeq" id="WP_406497463.1">
    <property type="nucleotide sequence ID" value="NZ_BAAAZX010000003.1"/>
</dbReference>
<name>A0ABP7QK31_9ACTN</name>
<dbReference type="InterPro" id="IPR001789">
    <property type="entry name" value="Sig_transdc_resp-reg_receiver"/>
</dbReference>
<dbReference type="PRINTS" id="PR00038">
    <property type="entry name" value="HTHLUXR"/>
</dbReference>
<dbReference type="PANTHER" id="PTHR43214:SF42">
    <property type="entry name" value="TRANSCRIPTIONAL REGULATORY PROTEIN DESR"/>
    <property type="match status" value="1"/>
</dbReference>
<evidence type="ECO:0000259" key="4">
    <source>
        <dbReference type="PROSITE" id="PS50110"/>
    </source>
</evidence>
<dbReference type="PROSITE" id="PS50043">
    <property type="entry name" value="HTH_LUXR_2"/>
    <property type="match status" value="1"/>
</dbReference>
<feature type="domain" description="HTH luxR-type" evidence="3">
    <location>
        <begin position="140"/>
        <end position="205"/>
    </location>
</feature>
<comment type="caution">
    <text evidence="5">The sequence shown here is derived from an EMBL/GenBank/DDBJ whole genome shotgun (WGS) entry which is preliminary data.</text>
</comment>
<dbReference type="Pfam" id="PF00196">
    <property type="entry name" value="GerE"/>
    <property type="match status" value="1"/>
</dbReference>
<keyword evidence="2" id="KW-0597">Phosphoprotein</keyword>
<protein>
    <submittedName>
        <fullName evidence="5">Response regulator transcription factor</fullName>
    </submittedName>
</protein>
<accession>A0ABP7QK31</accession>
<evidence type="ECO:0000256" key="1">
    <source>
        <dbReference type="ARBA" id="ARBA00023125"/>
    </source>
</evidence>
<dbReference type="CDD" id="cd06170">
    <property type="entry name" value="LuxR_C_like"/>
    <property type="match status" value="1"/>
</dbReference>
<dbReference type="SMART" id="SM00448">
    <property type="entry name" value="REC"/>
    <property type="match status" value="1"/>
</dbReference>
<dbReference type="InterPro" id="IPR000792">
    <property type="entry name" value="Tscrpt_reg_LuxR_C"/>
</dbReference>
<dbReference type="SUPFAM" id="SSF46894">
    <property type="entry name" value="C-terminal effector domain of the bipartite response regulators"/>
    <property type="match status" value="1"/>
</dbReference>
<reference evidence="6" key="1">
    <citation type="journal article" date="2019" name="Int. J. Syst. Evol. Microbiol.">
        <title>The Global Catalogue of Microorganisms (GCM) 10K type strain sequencing project: providing services to taxonomists for standard genome sequencing and annotation.</title>
        <authorList>
            <consortium name="The Broad Institute Genomics Platform"/>
            <consortium name="The Broad Institute Genome Sequencing Center for Infectious Disease"/>
            <person name="Wu L."/>
            <person name="Ma J."/>
        </authorList>
    </citation>
    <scope>NUCLEOTIDE SEQUENCE [LARGE SCALE GENOMIC DNA]</scope>
    <source>
        <strain evidence="6">JCM 16924</strain>
    </source>
</reference>
<dbReference type="InterPro" id="IPR011006">
    <property type="entry name" value="CheY-like_superfamily"/>
</dbReference>
<dbReference type="Pfam" id="PF00072">
    <property type="entry name" value="Response_reg"/>
    <property type="match status" value="1"/>
</dbReference>
<sequence>MWGERLVIRLIIAEDVPMLRGALVALLQLEQDLSVVAEVGNGNDILPAALQFRPDIAVIDIDLPGTDGLTAAAKLRSCLPSCRVLIITSLGNPAALRRALAAQVDGYILKDALPSELTQAIRKVAAGQRVIDPQLALLAWEGPAQQLTPREVSVLRLAAAGEDVRAIAKELHLSVGTVRNYLTTIVHKLGARNRVDAVRIARDNGVI</sequence>
<dbReference type="EMBL" id="BAAAZX010000003">
    <property type="protein sequence ID" value="GAA3983779.1"/>
    <property type="molecule type" value="Genomic_DNA"/>
</dbReference>
<dbReference type="SMART" id="SM00421">
    <property type="entry name" value="HTH_LUXR"/>
    <property type="match status" value="1"/>
</dbReference>
<keyword evidence="1" id="KW-0238">DNA-binding</keyword>
<dbReference type="Gene3D" id="3.40.50.2300">
    <property type="match status" value="1"/>
</dbReference>
<dbReference type="SUPFAM" id="SSF52172">
    <property type="entry name" value="CheY-like"/>
    <property type="match status" value="1"/>
</dbReference>
<dbReference type="PROSITE" id="PS50110">
    <property type="entry name" value="RESPONSE_REGULATORY"/>
    <property type="match status" value="1"/>
</dbReference>
<evidence type="ECO:0000256" key="2">
    <source>
        <dbReference type="PROSITE-ProRule" id="PRU00169"/>
    </source>
</evidence>
<evidence type="ECO:0000313" key="6">
    <source>
        <dbReference type="Proteomes" id="UP001500456"/>
    </source>
</evidence>
<evidence type="ECO:0000313" key="5">
    <source>
        <dbReference type="EMBL" id="GAA3983779.1"/>
    </source>
</evidence>
<dbReference type="PANTHER" id="PTHR43214">
    <property type="entry name" value="TWO-COMPONENT RESPONSE REGULATOR"/>
    <property type="match status" value="1"/>
</dbReference>
<gene>
    <name evidence="5" type="ORF">GCM10022232_15400</name>
</gene>
<feature type="modified residue" description="4-aspartylphosphate" evidence="2">
    <location>
        <position position="60"/>
    </location>
</feature>
<organism evidence="5 6">
    <name type="scientific">Streptomyces plumbiresistens</name>
    <dbReference type="NCBI Taxonomy" id="511811"/>
    <lineage>
        <taxon>Bacteria</taxon>
        <taxon>Bacillati</taxon>
        <taxon>Actinomycetota</taxon>
        <taxon>Actinomycetes</taxon>
        <taxon>Kitasatosporales</taxon>
        <taxon>Streptomycetaceae</taxon>
        <taxon>Streptomyces</taxon>
    </lineage>
</organism>
<dbReference type="Proteomes" id="UP001500456">
    <property type="component" value="Unassembled WGS sequence"/>
</dbReference>
<keyword evidence="6" id="KW-1185">Reference proteome</keyword>
<feature type="domain" description="Response regulatory" evidence="4">
    <location>
        <begin position="9"/>
        <end position="125"/>
    </location>
</feature>
<proteinExistence type="predicted"/>